<feature type="domain" description="DHFR" evidence="7">
    <location>
        <begin position="2"/>
        <end position="196"/>
    </location>
</feature>
<evidence type="ECO:0000256" key="4">
    <source>
        <dbReference type="ARBA" id="ARBA00022563"/>
    </source>
</evidence>
<evidence type="ECO:0000313" key="8">
    <source>
        <dbReference type="EMBL" id="PIY72221.1"/>
    </source>
</evidence>
<organism evidence="8 9">
    <name type="scientific">Candidatus Roizmanbacteria bacterium CG_4_10_14_0_8_um_filter_33_9</name>
    <dbReference type="NCBI Taxonomy" id="1974826"/>
    <lineage>
        <taxon>Bacteria</taxon>
        <taxon>Candidatus Roizmaniibacteriota</taxon>
    </lineage>
</organism>
<evidence type="ECO:0000256" key="2">
    <source>
        <dbReference type="ARBA" id="ARBA00009539"/>
    </source>
</evidence>
<sequence length="196" mass="22420">MTISIIAAIGPNRELGKNNKLLWNIPEDLKRFKKITSGHAVIMGQRTFESIGKLLPNRTNIVLTYDVKEFKKRNKHLFRHSGTKRDCPESDSGSFDKAQDECAQLLTRMTGVVVVPSIDEAIQEVKRVEKDEVFVIGGGMIYKQFLPFTDKLYLTLVEGTYEADTFFPDYSSFSKVVSREKLDTEKYKITFLVLEK</sequence>
<dbReference type="InterPro" id="IPR012259">
    <property type="entry name" value="DHFR"/>
</dbReference>
<evidence type="ECO:0000313" key="9">
    <source>
        <dbReference type="Proteomes" id="UP000229401"/>
    </source>
</evidence>
<dbReference type="Gene3D" id="3.40.430.10">
    <property type="entry name" value="Dihydrofolate Reductase, subunit A"/>
    <property type="match status" value="1"/>
</dbReference>
<dbReference type="Pfam" id="PF00186">
    <property type="entry name" value="DHFR_1"/>
    <property type="match status" value="2"/>
</dbReference>
<name>A0A2M7QJW4_9BACT</name>
<evidence type="ECO:0000256" key="6">
    <source>
        <dbReference type="ARBA" id="ARBA00023002"/>
    </source>
</evidence>
<dbReference type="GO" id="GO:0006730">
    <property type="term" value="P:one-carbon metabolic process"/>
    <property type="evidence" value="ECO:0007669"/>
    <property type="project" value="UniProtKB-KW"/>
</dbReference>
<evidence type="ECO:0000256" key="1">
    <source>
        <dbReference type="ARBA" id="ARBA00004903"/>
    </source>
</evidence>
<dbReference type="GO" id="GO:0050661">
    <property type="term" value="F:NADP binding"/>
    <property type="evidence" value="ECO:0007669"/>
    <property type="project" value="InterPro"/>
</dbReference>
<dbReference type="EC" id="1.5.1.3" evidence="3"/>
<dbReference type="CDD" id="cd00209">
    <property type="entry name" value="DHFR"/>
    <property type="match status" value="1"/>
</dbReference>
<dbReference type="PROSITE" id="PS51330">
    <property type="entry name" value="DHFR_2"/>
    <property type="match status" value="1"/>
</dbReference>
<dbReference type="SUPFAM" id="SSF53597">
    <property type="entry name" value="Dihydrofolate reductase-like"/>
    <property type="match status" value="1"/>
</dbReference>
<dbReference type="UniPathway" id="UPA00077">
    <property type="reaction ID" value="UER00158"/>
</dbReference>
<gene>
    <name evidence="8" type="ORF">COY87_02115</name>
</gene>
<dbReference type="PANTHER" id="PTHR48069">
    <property type="entry name" value="DIHYDROFOLATE REDUCTASE"/>
    <property type="match status" value="1"/>
</dbReference>
<keyword evidence="5" id="KW-0521">NADP</keyword>
<keyword evidence="6" id="KW-0560">Oxidoreductase</keyword>
<dbReference type="GO" id="GO:0004146">
    <property type="term" value="F:dihydrofolate reductase activity"/>
    <property type="evidence" value="ECO:0007669"/>
    <property type="project" value="UniProtKB-EC"/>
</dbReference>
<protein>
    <recommendedName>
        <fullName evidence="3">dihydrofolate reductase</fullName>
        <ecNumber evidence="3">1.5.1.3</ecNumber>
    </recommendedName>
</protein>
<evidence type="ECO:0000256" key="3">
    <source>
        <dbReference type="ARBA" id="ARBA00012856"/>
    </source>
</evidence>
<keyword evidence="4" id="KW-0554">One-carbon metabolism</keyword>
<dbReference type="GO" id="GO:0046452">
    <property type="term" value="P:dihydrofolate metabolic process"/>
    <property type="evidence" value="ECO:0007669"/>
    <property type="project" value="TreeGrafter"/>
</dbReference>
<reference evidence="9" key="1">
    <citation type="submission" date="2017-09" db="EMBL/GenBank/DDBJ databases">
        <title>Depth-based differentiation of microbial function through sediment-hosted aquifers and enrichment of novel symbionts in the deep terrestrial subsurface.</title>
        <authorList>
            <person name="Probst A.J."/>
            <person name="Ladd B."/>
            <person name="Jarett J.K."/>
            <person name="Geller-Mcgrath D.E."/>
            <person name="Sieber C.M.K."/>
            <person name="Emerson J.B."/>
            <person name="Anantharaman K."/>
            <person name="Thomas B.C."/>
            <person name="Malmstrom R."/>
            <person name="Stieglmeier M."/>
            <person name="Klingl A."/>
            <person name="Woyke T."/>
            <person name="Ryan C.M."/>
            <person name="Banfield J.F."/>
        </authorList>
    </citation>
    <scope>NUCLEOTIDE SEQUENCE [LARGE SCALE GENOMIC DNA]</scope>
</reference>
<comment type="caution">
    <text evidence="8">The sequence shown here is derived from an EMBL/GenBank/DDBJ whole genome shotgun (WGS) entry which is preliminary data.</text>
</comment>
<keyword evidence="8" id="KW-0418">Kinase</keyword>
<dbReference type="PIRSF" id="PIRSF000194">
    <property type="entry name" value="DHFR"/>
    <property type="match status" value="1"/>
</dbReference>
<dbReference type="EMBL" id="PFLI01000067">
    <property type="protein sequence ID" value="PIY72221.1"/>
    <property type="molecule type" value="Genomic_DNA"/>
</dbReference>
<dbReference type="Proteomes" id="UP000229401">
    <property type="component" value="Unassembled WGS sequence"/>
</dbReference>
<dbReference type="InterPro" id="IPR024072">
    <property type="entry name" value="DHFR-like_dom_sf"/>
</dbReference>
<dbReference type="InterPro" id="IPR001796">
    <property type="entry name" value="DHFR_dom"/>
</dbReference>
<accession>A0A2M7QJW4</accession>
<comment type="similarity">
    <text evidence="2">Belongs to the dihydrofolate reductase family.</text>
</comment>
<dbReference type="PRINTS" id="PR00070">
    <property type="entry name" value="DHFR"/>
</dbReference>
<evidence type="ECO:0000256" key="5">
    <source>
        <dbReference type="ARBA" id="ARBA00022857"/>
    </source>
</evidence>
<dbReference type="PANTHER" id="PTHR48069:SF3">
    <property type="entry name" value="DIHYDROFOLATE REDUCTASE"/>
    <property type="match status" value="1"/>
</dbReference>
<dbReference type="GO" id="GO:0016301">
    <property type="term" value="F:kinase activity"/>
    <property type="evidence" value="ECO:0007669"/>
    <property type="project" value="UniProtKB-KW"/>
</dbReference>
<evidence type="ECO:0000259" key="7">
    <source>
        <dbReference type="PROSITE" id="PS51330"/>
    </source>
</evidence>
<comment type="pathway">
    <text evidence="1">Cofactor biosynthesis; tetrahydrofolate biosynthesis; 5,6,7,8-tetrahydrofolate from 7,8-dihydrofolate: step 1/1.</text>
</comment>
<keyword evidence="8" id="KW-0808">Transferase</keyword>
<dbReference type="AlphaFoldDB" id="A0A2M7QJW4"/>
<dbReference type="GO" id="GO:0046654">
    <property type="term" value="P:tetrahydrofolate biosynthetic process"/>
    <property type="evidence" value="ECO:0007669"/>
    <property type="project" value="UniProtKB-UniPathway"/>
</dbReference>
<dbReference type="GO" id="GO:0046655">
    <property type="term" value="P:folic acid metabolic process"/>
    <property type="evidence" value="ECO:0007669"/>
    <property type="project" value="TreeGrafter"/>
</dbReference>
<proteinExistence type="inferred from homology"/>